<organism evidence="1 2">
    <name type="scientific">Spirochaeta africana (strain ATCC 700263 / DSM 8902 / Z-7692)</name>
    <dbReference type="NCBI Taxonomy" id="889378"/>
    <lineage>
        <taxon>Bacteria</taxon>
        <taxon>Pseudomonadati</taxon>
        <taxon>Spirochaetota</taxon>
        <taxon>Spirochaetia</taxon>
        <taxon>Spirochaetales</taxon>
        <taxon>Spirochaetaceae</taxon>
        <taxon>Spirochaeta</taxon>
    </lineage>
</organism>
<dbReference type="STRING" id="889378.Spiaf_1419"/>
<dbReference type="AlphaFoldDB" id="H9UIY9"/>
<dbReference type="OrthoDB" id="354724at2"/>
<dbReference type="Gene3D" id="1.10.510.10">
    <property type="entry name" value="Transferase(Phosphotransferase) domain 1"/>
    <property type="match status" value="1"/>
</dbReference>
<reference evidence="2" key="1">
    <citation type="journal article" date="2013" name="Stand. Genomic Sci.">
        <title>Complete genome sequence of the halophilic bacterium Spirochaeta africana type strain (Z-7692(T)) from the alkaline Lake Magadi in the East African Rift.</title>
        <authorList>
            <person name="Liolos K."/>
            <person name="Abt B."/>
            <person name="Scheuner C."/>
            <person name="Teshima H."/>
            <person name="Held B."/>
            <person name="Lapidus A."/>
            <person name="Nolan M."/>
            <person name="Lucas S."/>
            <person name="Deshpande S."/>
            <person name="Cheng J.F."/>
            <person name="Tapia R."/>
            <person name="Goodwin L.A."/>
            <person name="Pitluck S."/>
            <person name="Pagani I."/>
            <person name="Ivanova N."/>
            <person name="Mavromatis K."/>
            <person name="Mikhailova N."/>
            <person name="Huntemann M."/>
            <person name="Pati A."/>
            <person name="Chen A."/>
            <person name="Palaniappan K."/>
            <person name="Land M."/>
            <person name="Rohde M."/>
            <person name="Tindall B.J."/>
            <person name="Detter J.C."/>
            <person name="Goker M."/>
            <person name="Bristow J."/>
            <person name="Eisen J.A."/>
            <person name="Markowitz V."/>
            <person name="Hugenholtz P."/>
            <person name="Woyke T."/>
            <person name="Klenk H.P."/>
            <person name="Kyrpides N.C."/>
        </authorList>
    </citation>
    <scope>NUCLEOTIDE SEQUENCE</scope>
    <source>
        <strain evidence="2">ATCC 700263 / DSM 8902 / Z-7692</strain>
    </source>
</reference>
<dbReference type="RefSeq" id="WP_014455466.1">
    <property type="nucleotide sequence ID" value="NC_017098.1"/>
</dbReference>
<evidence type="ECO:0000313" key="2">
    <source>
        <dbReference type="Proteomes" id="UP000007383"/>
    </source>
</evidence>
<name>H9UIY9_SPIAZ</name>
<dbReference type="EMBL" id="CP003282">
    <property type="protein sequence ID" value="AFG37482.1"/>
    <property type="molecule type" value="Genomic_DNA"/>
</dbReference>
<protein>
    <submittedName>
        <fullName evidence="1">Uncharacterized protein</fullName>
    </submittedName>
</protein>
<dbReference type="PATRIC" id="fig|889378.3.peg.1410"/>
<gene>
    <name evidence="1" type="ordered locus">Spiaf_1419</name>
</gene>
<keyword evidence="2" id="KW-1185">Reference proteome</keyword>
<dbReference type="HOGENOM" id="CLU_569728_0_0_12"/>
<dbReference type="Proteomes" id="UP000007383">
    <property type="component" value="Chromosome"/>
</dbReference>
<proteinExistence type="predicted"/>
<sequence>MSDFITIERDQGSFLAIRTGMQSGAKGIQKMYQDGLPQGYVVIGDRVQVWKARGWQTIDGEVYLYGDHYTGMPLGAVLSQPPQQALQAIARLQSALTTAENSNLSLPPLSFRSVLLLDDGGVLFVPQRVADTIHSYLSPEAALHEVEVLSHPECSTRQTRSGFAVLSLIYHLICSEAPFPAESSLERTNLLSYYDVLPPQLYQPDLDDELSAAISQGLVKPAERMPDNAALQGIIERLIELHAEGRLQFPPRPKPELADERRKRLQKHRIKAGLERYKVHWMLAIGIAVLIGMLFTTRLTDSSETPDYATWSPQQVIEGYYAGFNSLDHLEMDELTVGRTASREIREVMQMYLNNSIQLGYTFRPGVITPEEFLAESAPPLGETQTIYGISDLTVTELFVDEQQAEFEAVFEKWGPYLGGDPQDAFDDQRGPEVERIRRQDRITLENTRSGWKIAEIDTLEIEQLEILELRDHQVRDQS</sequence>
<dbReference type="KEGG" id="sfc:Spiaf_1419"/>
<accession>H9UIY9</accession>
<evidence type="ECO:0000313" key="1">
    <source>
        <dbReference type="EMBL" id="AFG37482.1"/>
    </source>
</evidence>